<keyword evidence="6" id="KW-1185">Reference proteome</keyword>
<dbReference type="GO" id="GO:0016491">
    <property type="term" value="F:oxidoreductase activity"/>
    <property type="evidence" value="ECO:0007669"/>
    <property type="project" value="UniProtKB-KW"/>
</dbReference>
<gene>
    <name evidence="5" type="ORF">Raf01_43650</name>
</gene>
<evidence type="ECO:0000256" key="2">
    <source>
        <dbReference type="ARBA" id="ARBA00022857"/>
    </source>
</evidence>
<dbReference type="PRINTS" id="PR00081">
    <property type="entry name" value="GDHRDH"/>
</dbReference>
<comment type="caution">
    <text evidence="5">The sequence shown here is derived from an EMBL/GenBank/DDBJ whole genome shotgun (WGS) entry which is preliminary data.</text>
</comment>
<dbReference type="InterPro" id="IPR057326">
    <property type="entry name" value="KR_dom"/>
</dbReference>
<dbReference type="InterPro" id="IPR036291">
    <property type="entry name" value="NAD(P)-bd_dom_sf"/>
</dbReference>
<name>A0A8J3QUV9_9ACTN</name>
<sequence length="312" mass="32728">MCVILVCGMARATYVGLMAGTRIALVTGATQGLGLALVEGLAARMAGGDHVFLTGRDPARVEAEVGVVAGRLTGAGAEVHGRVVDVTSTASVQAAADAIAAEYGGIDIVFSNAGSRMSPDRAPAEEVDQVAETYNHGALRMLRSFGPLLRPGGRFFVVASALGTLGQLDPRVRAPFERARSLDDIERIVESWRRAVHDGSATELGWPGWLNLPSKVAQVAAVRVAAAQRRERDLADGTLIAAVCPGLIDTAASRPWFTDMSRAQTPEEAARALLDLGLAPSVDPKYYGELVQFGAVLPWEGVATTPEVVSTT</sequence>
<dbReference type="InterPro" id="IPR002347">
    <property type="entry name" value="SDR_fam"/>
</dbReference>
<feature type="domain" description="Ketoreductase" evidence="4">
    <location>
        <begin position="22"/>
        <end position="191"/>
    </location>
</feature>
<keyword evidence="3" id="KW-0560">Oxidoreductase</keyword>
<dbReference type="Proteomes" id="UP000642748">
    <property type="component" value="Unassembled WGS sequence"/>
</dbReference>
<comment type="similarity">
    <text evidence="1">Belongs to the short-chain dehydrogenases/reductases (SDR) family.</text>
</comment>
<evidence type="ECO:0000259" key="4">
    <source>
        <dbReference type="SMART" id="SM00822"/>
    </source>
</evidence>
<dbReference type="EMBL" id="BONZ01000040">
    <property type="protein sequence ID" value="GIH16193.1"/>
    <property type="molecule type" value="Genomic_DNA"/>
</dbReference>
<accession>A0A8J3QUV9</accession>
<protein>
    <submittedName>
        <fullName evidence="5">Carbonyl reductase</fullName>
    </submittedName>
</protein>
<evidence type="ECO:0000313" key="5">
    <source>
        <dbReference type="EMBL" id="GIH16193.1"/>
    </source>
</evidence>
<proteinExistence type="inferred from homology"/>
<dbReference type="SUPFAM" id="SSF51735">
    <property type="entry name" value="NAD(P)-binding Rossmann-fold domains"/>
    <property type="match status" value="1"/>
</dbReference>
<evidence type="ECO:0000313" key="6">
    <source>
        <dbReference type="Proteomes" id="UP000642748"/>
    </source>
</evidence>
<dbReference type="Pfam" id="PF00106">
    <property type="entry name" value="adh_short"/>
    <property type="match status" value="1"/>
</dbReference>
<dbReference type="AlphaFoldDB" id="A0A8J3QUV9"/>
<reference evidence="5" key="1">
    <citation type="submission" date="2021-01" db="EMBL/GenBank/DDBJ databases">
        <title>Whole genome shotgun sequence of Rugosimonospora africana NBRC 104875.</title>
        <authorList>
            <person name="Komaki H."/>
            <person name="Tamura T."/>
        </authorList>
    </citation>
    <scope>NUCLEOTIDE SEQUENCE</scope>
    <source>
        <strain evidence="5">NBRC 104875</strain>
    </source>
</reference>
<dbReference type="PANTHER" id="PTHR43963">
    <property type="entry name" value="CARBONYL REDUCTASE 1-RELATED"/>
    <property type="match status" value="1"/>
</dbReference>
<dbReference type="SMART" id="SM00822">
    <property type="entry name" value="PKS_KR"/>
    <property type="match status" value="1"/>
</dbReference>
<keyword evidence="2" id="KW-0521">NADP</keyword>
<dbReference type="PANTHER" id="PTHR43963:SF6">
    <property type="entry name" value="CHAIN DEHYDROGENASE FAMILY PROTEIN, PUTATIVE (AFU_ORTHOLOGUE AFUA_3G15350)-RELATED"/>
    <property type="match status" value="1"/>
</dbReference>
<evidence type="ECO:0000256" key="1">
    <source>
        <dbReference type="ARBA" id="ARBA00006484"/>
    </source>
</evidence>
<organism evidence="5 6">
    <name type="scientific">Rugosimonospora africana</name>
    <dbReference type="NCBI Taxonomy" id="556532"/>
    <lineage>
        <taxon>Bacteria</taxon>
        <taxon>Bacillati</taxon>
        <taxon>Actinomycetota</taxon>
        <taxon>Actinomycetes</taxon>
        <taxon>Micromonosporales</taxon>
        <taxon>Micromonosporaceae</taxon>
        <taxon>Rugosimonospora</taxon>
    </lineage>
</organism>
<evidence type="ECO:0000256" key="3">
    <source>
        <dbReference type="ARBA" id="ARBA00023002"/>
    </source>
</evidence>
<dbReference type="Gene3D" id="3.40.50.720">
    <property type="entry name" value="NAD(P)-binding Rossmann-like Domain"/>
    <property type="match status" value="1"/>
</dbReference>